<dbReference type="CDD" id="cd03469">
    <property type="entry name" value="Rieske_RO_Alpha_N"/>
    <property type="match status" value="1"/>
</dbReference>
<dbReference type="InterPro" id="IPR017941">
    <property type="entry name" value="Rieske_2Fe-2S"/>
</dbReference>
<comment type="caution">
    <text evidence="8">The sequence shown here is derived from an EMBL/GenBank/DDBJ whole genome shotgun (WGS) entry which is preliminary data.</text>
</comment>
<evidence type="ECO:0000256" key="5">
    <source>
        <dbReference type="ARBA" id="ARBA00023004"/>
    </source>
</evidence>
<keyword evidence="5" id="KW-0408">Iron</keyword>
<dbReference type="InterPro" id="IPR001663">
    <property type="entry name" value="Rng_hydr_dOase-A"/>
</dbReference>
<accession>A0A418NSH1</accession>
<dbReference type="Pfam" id="PF00848">
    <property type="entry name" value="Ring_hydroxyl_A"/>
    <property type="match status" value="1"/>
</dbReference>
<evidence type="ECO:0000256" key="4">
    <source>
        <dbReference type="ARBA" id="ARBA00023002"/>
    </source>
</evidence>
<evidence type="ECO:0000256" key="1">
    <source>
        <dbReference type="ARBA" id="ARBA00001962"/>
    </source>
</evidence>
<dbReference type="Pfam" id="PF00355">
    <property type="entry name" value="Rieske"/>
    <property type="match status" value="1"/>
</dbReference>
<keyword evidence="8" id="KW-0223">Dioxygenase</keyword>
<dbReference type="InterPro" id="IPR015879">
    <property type="entry name" value="Ring_hydroxy_dOase_asu_C_dom"/>
</dbReference>
<gene>
    <name evidence="8" type="ORF">D2V07_11240</name>
</gene>
<dbReference type="PRINTS" id="PR00090">
    <property type="entry name" value="RNGDIOXGNASE"/>
</dbReference>
<dbReference type="GO" id="GO:0051537">
    <property type="term" value="F:2 iron, 2 sulfur cluster binding"/>
    <property type="evidence" value="ECO:0007669"/>
    <property type="project" value="UniProtKB-KW"/>
</dbReference>
<dbReference type="PANTHER" id="PTHR43756">
    <property type="entry name" value="CHOLINE MONOOXYGENASE, CHLOROPLASTIC"/>
    <property type="match status" value="1"/>
</dbReference>
<keyword evidence="2" id="KW-0001">2Fe-2S</keyword>
<evidence type="ECO:0000259" key="7">
    <source>
        <dbReference type="PROSITE" id="PS51296"/>
    </source>
</evidence>
<evidence type="ECO:0000256" key="2">
    <source>
        <dbReference type="ARBA" id="ARBA00022714"/>
    </source>
</evidence>
<dbReference type="SUPFAM" id="SSF55961">
    <property type="entry name" value="Bet v1-like"/>
    <property type="match status" value="1"/>
</dbReference>
<dbReference type="InterPro" id="IPR036922">
    <property type="entry name" value="Rieske_2Fe-2S_sf"/>
</dbReference>
<dbReference type="Proteomes" id="UP000286576">
    <property type="component" value="Unassembled WGS sequence"/>
</dbReference>
<evidence type="ECO:0000256" key="6">
    <source>
        <dbReference type="ARBA" id="ARBA00023014"/>
    </source>
</evidence>
<dbReference type="PROSITE" id="PS51296">
    <property type="entry name" value="RIESKE"/>
    <property type="match status" value="1"/>
</dbReference>
<keyword evidence="4" id="KW-0560">Oxidoreductase</keyword>
<reference evidence="8 9" key="1">
    <citation type="submission" date="2018-08" db="EMBL/GenBank/DDBJ databases">
        <title>Erythrobacter zhengii sp.nov., a bacterium isolated from deep-sea sediment.</title>
        <authorList>
            <person name="Fang C."/>
            <person name="Wu Y.-H."/>
            <person name="Sun C."/>
            <person name="Wang H."/>
            <person name="Cheng H."/>
            <person name="Meng F.-X."/>
            <person name="Wang C.-S."/>
            <person name="Xu X.-W."/>
        </authorList>
    </citation>
    <scope>NUCLEOTIDE SEQUENCE [LARGE SCALE GENOMIC DNA]</scope>
    <source>
        <strain evidence="8 9">V18</strain>
    </source>
</reference>
<dbReference type="SUPFAM" id="SSF50022">
    <property type="entry name" value="ISP domain"/>
    <property type="match status" value="1"/>
</dbReference>
<dbReference type="GO" id="GO:0005506">
    <property type="term" value="F:iron ion binding"/>
    <property type="evidence" value="ECO:0007669"/>
    <property type="project" value="InterPro"/>
</dbReference>
<dbReference type="Gene3D" id="2.102.10.10">
    <property type="entry name" value="Rieske [2Fe-2S] iron-sulphur domain"/>
    <property type="match status" value="1"/>
</dbReference>
<evidence type="ECO:0000313" key="8">
    <source>
        <dbReference type="EMBL" id="RIV85875.1"/>
    </source>
</evidence>
<evidence type="ECO:0000256" key="3">
    <source>
        <dbReference type="ARBA" id="ARBA00022723"/>
    </source>
</evidence>
<name>A0A418NSH1_9SPHN</name>
<protein>
    <submittedName>
        <fullName evidence="8">Aromatic ring-hydroxylating dioxygenase subunit alpha</fullName>
    </submittedName>
</protein>
<dbReference type="AlphaFoldDB" id="A0A418NSH1"/>
<keyword evidence="6" id="KW-0411">Iron-sulfur</keyword>
<dbReference type="EMBL" id="QXFL01000004">
    <property type="protein sequence ID" value="RIV85875.1"/>
    <property type="molecule type" value="Genomic_DNA"/>
</dbReference>
<proteinExistence type="predicted"/>
<dbReference type="OrthoDB" id="7456916at2"/>
<keyword evidence="9" id="KW-1185">Reference proteome</keyword>
<feature type="domain" description="Rieske" evidence="7">
    <location>
        <begin position="69"/>
        <end position="176"/>
    </location>
</feature>
<comment type="cofactor">
    <cofactor evidence="1">
        <name>Fe cation</name>
        <dbReference type="ChEBI" id="CHEBI:24875"/>
    </cofactor>
</comment>
<dbReference type="PANTHER" id="PTHR43756:SF5">
    <property type="entry name" value="CHOLINE MONOOXYGENASE, CHLOROPLASTIC"/>
    <property type="match status" value="1"/>
</dbReference>
<sequence>MAQAKTTRLSRQKHYDNLQAMFRHDGTVPPAGVLEPGFEDIDCASVPTSRYTSQEYHEREVANLWRKVWQVAGWAADIPEPGDAMTYDVGDVAALIVRQPDLSLKAYHNSCLHRGMRICDGARGLKSLRCPFHGFTWGLGGQMKTLPEKWDFPQLDEAELALPQLQVGEWQGYVMVNPDPAAPPLADYLGTLPAQWQDAGWDLTTRFKAVHVTKQIRANWKVAQEAFLEFLHGNFVHTNSIVPAAPAEAMRQDVFVGEPHFARGVGIAGVLTGEGDTVQAREQKAVDHFIAYYAPELADSHAFDVAPGETAREKIAEITIQKFRQDYGVDLSDLNRFDMIDYVWYNVFPNFMPWPTLGYPLGYWFRPDGGPSNCTMDVILLLPFEGERPPSAERVVVGPDEPTEPIIGAIGRILDEDMANMERIQKGLEASATGTVNFASYNEVRLRHFHRTLATYVDDVGES</sequence>
<organism evidence="8 9">
    <name type="scientific">Aurantiacibacter zhengii</name>
    <dbReference type="NCBI Taxonomy" id="2307003"/>
    <lineage>
        <taxon>Bacteria</taxon>
        <taxon>Pseudomonadati</taxon>
        <taxon>Pseudomonadota</taxon>
        <taxon>Alphaproteobacteria</taxon>
        <taxon>Sphingomonadales</taxon>
        <taxon>Erythrobacteraceae</taxon>
        <taxon>Aurantiacibacter</taxon>
    </lineage>
</organism>
<dbReference type="Gene3D" id="3.90.380.10">
    <property type="entry name" value="Naphthalene 1,2-dioxygenase Alpha Subunit, Chain A, domain 1"/>
    <property type="match status" value="1"/>
</dbReference>
<dbReference type="RefSeq" id="WP_119587066.1">
    <property type="nucleotide sequence ID" value="NZ_CAWODQ010000024.1"/>
</dbReference>
<evidence type="ECO:0000313" key="9">
    <source>
        <dbReference type="Proteomes" id="UP000286576"/>
    </source>
</evidence>
<keyword evidence="3" id="KW-0479">Metal-binding</keyword>
<dbReference type="GO" id="GO:0051213">
    <property type="term" value="F:dioxygenase activity"/>
    <property type="evidence" value="ECO:0007669"/>
    <property type="project" value="UniProtKB-KW"/>
</dbReference>